<dbReference type="EMBL" id="CP024608">
    <property type="protein sequence ID" value="ATQ76818.1"/>
    <property type="molecule type" value="Genomic_DNA"/>
</dbReference>
<sequence length="839" mass="91687">MADWNNDLGEALASGDTALMTAMLERVPKEVLEKALPYLDKLAKSSARDGRLEESLSYYDHLLRAVPEHAGWHAERARLLQKLERGAEALAAYQQALRIEPGNEAVAQRMREVEAELRKAALLRQTMDPGVAQEALHIELPPPPQVTFDPALLDDPSMPASTDAYRVDGLKQHLRRYSAQLSPRNAINRLDDHVWLAAWDQALSGTAGERVLFRGSELGVFALRALHHGAAHALCAEASPVDARIATGMVQKHFLGPWHARHAGAIDGWTEEERRLSFDEFTSRIDIAAGGNATAVTAQSDCFVFPNIDHSLLGTGIVKALRKHAADGGAARVLPAKARVFAMAVQWNYAGTDHLLEPMNRLRWSMYPQALDLAPDCWTALTEPVLAGEIDFENFAEATWKLSLAATADGKVDAIIFWFELELGTARISNAPGGPLRCIKPAIQYTDPIAVQCGAALKVSVHVGETRLHFRTEPAALMQRTRALPGWYVPMLADRARNDAFQAALAKHPANVVLDIGAGCGLLSMMAARAGAARVVGCEIDPAILAAGKEVVALNGLSGQIDLIGKDCRKLSVPDDLPQRADLAVFELFDCSLIGEGILHFLAYAREHLLTDDARFVPARARIRAMLIEHRIDRIWDIDANLLNPYQASPTFVNVDAAKLNYRVLSEPFDVFAFDFASAGPEPQDTALNLPATAPGTAGAVLFWFDLGMGEGDWLSNDPRQAGRPHWKQGLQYLPEARIDAGQVLPLVARHNGSALSFQWQPDVLPREAMSNLPRCDPRGLAASAELEQQTGGLLQHCMQNPDEYAKVAEIAKRFAVDPAAYDLDPTIAQRFASMFFNG</sequence>
<dbReference type="PROSITE" id="PS01131">
    <property type="entry name" value="RRNA_A_DIMETH"/>
    <property type="match status" value="1"/>
</dbReference>
<dbReference type="SMART" id="SM00028">
    <property type="entry name" value="TPR"/>
    <property type="match status" value="2"/>
</dbReference>
<reference evidence="2" key="1">
    <citation type="submission" date="2017-10" db="EMBL/GenBank/DDBJ databases">
        <title>Massilia psychrophilum sp. nov., a novel purple-pigmented bacterium isolated from Tianshan glacier, Xinjiang Municipality, China.</title>
        <authorList>
            <person name="Wang H."/>
        </authorList>
    </citation>
    <scope>NUCLEOTIDE SEQUENCE [LARGE SCALE GENOMIC DNA]</scope>
    <source>
        <strain evidence="2">B2</strain>
    </source>
</reference>
<dbReference type="Pfam" id="PF06325">
    <property type="entry name" value="PrmA"/>
    <property type="match status" value="1"/>
</dbReference>
<gene>
    <name evidence="2" type="ORF">CR152_21565</name>
</gene>
<dbReference type="InterPro" id="IPR025799">
    <property type="entry name" value="Arg_MeTrfase"/>
</dbReference>
<evidence type="ECO:0000256" key="1">
    <source>
        <dbReference type="ARBA" id="ARBA00022691"/>
    </source>
</evidence>
<dbReference type="Gene3D" id="1.25.40.10">
    <property type="entry name" value="Tetratricopeptide repeat domain"/>
    <property type="match status" value="1"/>
</dbReference>
<dbReference type="InterPro" id="IPR019734">
    <property type="entry name" value="TPR_rpt"/>
</dbReference>
<dbReference type="PANTHER" id="PTHR11006">
    <property type="entry name" value="PROTEIN ARGININE N-METHYLTRANSFERASE"/>
    <property type="match status" value="1"/>
</dbReference>
<dbReference type="SUPFAM" id="SSF53335">
    <property type="entry name" value="S-adenosyl-L-methionine-dependent methyltransferases"/>
    <property type="match status" value="1"/>
</dbReference>
<keyword evidence="1" id="KW-0949">S-adenosyl-L-methionine</keyword>
<dbReference type="Gene3D" id="3.40.50.150">
    <property type="entry name" value="Vaccinia Virus protein VP39"/>
    <property type="match status" value="1"/>
</dbReference>
<dbReference type="AlphaFoldDB" id="A0A2D2DPB4"/>
<evidence type="ECO:0000313" key="3">
    <source>
        <dbReference type="Proteomes" id="UP000229897"/>
    </source>
</evidence>
<protein>
    <submittedName>
        <fullName evidence="2">Uncharacterized protein</fullName>
    </submittedName>
</protein>
<dbReference type="GO" id="GO:0042054">
    <property type="term" value="F:histone methyltransferase activity"/>
    <property type="evidence" value="ECO:0007669"/>
    <property type="project" value="TreeGrafter"/>
</dbReference>
<dbReference type="RefSeq" id="WP_099878388.1">
    <property type="nucleotide sequence ID" value="NZ_CP024608.1"/>
</dbReference>
<name>A0A2D2DPB4_9BURK</name>
<dbReference type="SUPFAM" id="SSF48452">
    <property type="entry name" value="TPR-like"/>
    <property type="match status" value="1"/>
</dbReference>
<organism evidence="2 3">
    <name type="scientific">Massilia violaceinigra</name>
    <dbReference type="NCBI Taxonomy" id="2045208"/>
    <lineage>
        <taxon>Bacteria</taxon>
        <taxon>Pseudomonadati</taxon>
        <taxon>Pseudomonadota</taxon>
        <taxon>Betaproteobacteria</taxon>
        <taxon>Burkholderiales</taxon>
        <taxon>Oxalobacteraceae</taxon>
        <taxon>Telluria group</taxon>
        <taxon>Massilia</taxon>
    </lineage>
</organism>
<dbReference type="OrthoDB" id="9814129at2"/>
<dbReference type="CDD" id="cd02440">
    <property type="entry name" value="AdoMet_MTases"/>
    <property type="match status" value="1"/>
</dbReference>
<evidence type="ECO:0000313" key="2">
    <source>
        <dbReference type="EMBL" id="ATQ76818.1"/>
    </source>
</evidence>
<dbReference type="InterPro" id="IPR029063">
    <property type="entry name" value="SAM-dependent_MTases_sf"/>
</dbReference>
<keyword evidence="3" id="KW-1185">Reference proteome</keyword>
<dbReference type="InterPro" id="IPR020596">
    <property type="entry name" value="rRNA_Ade_Mease_Trfase_CS"/>
</dbReference>
<dbReference type="InterPro" id="IPR011990">
    <property type="entry name" value="TPR-like_helical_dom_sf"/>
</dbReference>
<accession>A0A2D2DPB4</accession>
<dbReference type="PROSITE" id="PS51678">
    <property type="entry name" value="SAM_MT_PRMT"/>
    <property type="match status" value="1"/>
</dbReference>
<dbReference type="GO" id="GO:0016274">
    <property type="term" value="F:protein-arginine N-methyltransferase activity"/>
    <property type="evidence" value="ECO:0007669"/>
    <property type="project" value="InterPro"/>
</dbReference>
<dbReference type="KEGG" id="mass:CR152_21565"/>
<dbReference type="GO" id="GO:0000179">
    <property type="term" value="F:rRNA (adenine-N6,N6-)-dimethyltransferase activity"/>
    <property type="evidence" value="ECO:0007669"/>
    <property type="project" value="InterPro"/>
</dbReference>
<dbReference type="Gene3D" id="2.70.160.11">
    <property type="entry name" value="Hnrnp arginine n-methyltransferase1"/>
    <property type="match status" value="2"/>
</dbReference>
<dbReference type="PANTHER" id="PTHR11006:SF4">
    <property type="entry name" value="PROTEIN ARGININE N-METHYLTRANSFERASE 7"/>
    <property type="match status" value="1"/>
</dbReference>
<dbReference type="Proteomes" id="UP000229897">
    <property type="component" value="Chromosome"/>
</dbReference>
<proteinExistence type="predicted"/>